<evidence type="ECO:0000313" key="3">
    <source>
        <dbReference type="Proteomes" id="UP001604336"/>
    </source>
</evidence>
<feature type="compositionally biased region" description="Pro residues" evidence="1">
    <location>
        <begin position="1"/>
        <end position="10"/>
    </location>
</feature>
<sequence>MARPNQPPKPSDLVSNAGGQPTPTISDHNLDLTPFEIGPTLAQTNHTTAFLSLAPSTIAGSSLGCASTRPHSCNSPAMGEHFETFPASEGWPKGALLAIASVE</sequence>
<dbReference type="EMBL" id="JBFOLK010000006">
    <property type="protein sequence ID" value="KAL2505913.1"/>
    <property type="molecule type" value="Genomic_DNA"/>
</dbReference>
<name>A0ABD1SZS9_9LAMI</name>
<reference evidence="3" key="1">
    <citation type="submission" date="2024-07" db="EMBL/GenBank/DDBJ databases">
        <title>Two chromosome-level genome assemblies of Korean endemic species Abeliophyllum distichum and Forsythia ovata (Oleaceae).</title>
        <authorList>
            <person name="Jang H."/>
        </authorList>
    </citation>
    <scope>NUCLEOTIDE SEQUENCE [LARGE SCALE GENOMIC DNA]</scope>
</reference>
<evidence type="ECO:0000256" key="1">
    <source>
        <dbReference type="SAM" id="MobiDB-lite"/>
    </source>
</evidence>
<evidence type="ECO:0000313" key="2">
    <source>
        <dbReference type="EMBL" id="KAL2505913.1"/>
    </source>
</evidence>
<feature type="compositionally biased region" description="Polar residues" evidence="1">
    <location>
        <begin position="13"/>
        <end position="27"/>
    </location>
</feature>
<keyword evidence="3" id="KW-1185">Reference proteome</keyword>
<protein>
    <submittedName>
        <fullName evidence="2">Uncharacterized protein</fullName>
    </submittedName>
</protein>
<feature type="region of interest" description="Disordered" evidence="1">
    <location>
        <begin position="1"/>
        <end position="31"/>
    </location>
</feature>
<proteinExistence type="predicted"/>
<organism evidence="2 3">
    <name type="scientific">Abeliophyllum distichum</name>
    <dbReference type="NCBI Taxonomy" id="126358"/>
    <lineage>
        <taxon>Eukaryota</taxon>
        <taxon>Viridiplantae</taxon>
        <taxon>Streptophyta</taxon>
        <taxon>Embryophyta</taxon>
        <taxon>Tracheophyta</taxon>
        <taxon>Spermatophyta</taxon>
        <taxon>Magnoliopsida</taxon>
        <taxon>eudicotyledons</taxon>
        <taxon>Gunneridae</taxon>
        <taxon>Pentapetalae</taxon>
        <taxon>asterids</taxon>
        <taxon>lamiids</taxon>
        <taxon>Lamiales</taxon>
        <taxon>Oleaceae</taxon>
        <taxon>Forsythieae</taxon>
        <taxon>Abeliophyllum</taxon>
    </lineage>
</organism>
<dbReference type="Proteomes" id="UP001604336">
    <property type="component" value="Unassembled WGS sequence"/>
</dbReference>
<dbReference type="AlphaFoldDB" id="A0ABD1SZS9"/>
<gene>
    <name evidence="2" type="ORF">Adt_21534</name>
</gene>
<accession>A0ABD1SZS9</accession>
<comment type="caution">
    <text evidence="2">The sequence shown here is derived from an EMBL/GenBank/DDBJ whole genome shotgun (WGS) entry which is preliminary data.</text>
</comment>